<feature type="repeat" description="TPR" evidence="6">
    <location>
        <begin position="184"/>
        <end position="217"/>
    </location>
</feature>
<keyword evidence="4 6" id="KW-0802">TPR repeat</keyword>
<gene>
    <name evidence="8" type="ORF">HY768_05595</name>
</gene>
<dbReference type="PROSITE" id="PS50293">
    <property type="entry name" value="TPR_REGION"/>
    <property type="match status" value="1"/>
</dbReference>
<comment type="subcellular location">
    <subcellularLocation>
        <location evidence="1">Cytoplasm</location>
    </subcellularLocation>
</comment>
<dbReference type="PANTHER" id="PTHR46630">
    <property type="entry name" value="TETRATRICOPEPTIDE REPEAT PROTEIN 29"/>
    <property type="match status" value="1"/>
</dbReference>
<dbReference type="GO" id="GO:0005737">
    <property type="term" value="C:cytoplasm"/>
    <property type="evidence" value="ECO:0007669"/>
    <property type="project" value="UniProtKB-SubCell"/>
</dbReference>
<feature type="repeat" description="TPR" evidence="6">
    <location>
        <begin position="104"/>
        <end position="137"/>
    </location>
</feature>
<keyword evidence="2" id="KW-0963">Cytoplasm</keyword>
<dbReference type="Gene3D" id="1.25.40.10">
    <property type="entry name" value="Tetratricopeptide repeat domain"/>
    <property type="match status" value="2"/>
</dbReference>
<proteinExistence type="inferred from homology"/>
<evidence type="ECO:0000256" key="6">
    <source>
        <dbReference type="PROSITE-ProRule" id="PRU00339"/>
    </source>
</evidence>
<dbReference type="PROSITE" id="PS50005">
    <property type="entry name" value="TPR"/>
    <property type="match status" value="5"/>
</dbReference>
<keyword evidence="3" id="KW-0677">Repeat</keyword>
<feature type="repeat" description="TPR" evidence="6">
    <location>
        <begin position="144"/>
        <end position="177"/>
    </location>
</feature>
<feature type="domain" description="Anaphase-promoting complex subunit 5" evidence="7">
    <location>
        <begin position="347"/>
        <end position="378"/>
    </location>
</feature>
<dbReference type="InterPro" id="IPR019734">
    <property type="entry name" value="TPR_rpt"/>
</dbReference>
<protein>
    <submittedName>
        <fullName evidence="8">Tetratricopeptide repeat protein</fullName>
    </submittedName>
</protein>
<dbReference type="SUPFAM" id="SSF48452">
    <property type="entry name" value="TPR-like"/>
    <property type="match status" value="2"/>
</dbReference>
<sequence>MPHYNLNKHWIQFQSNGSFCYYPYSICREKAALLKLIGNWQAAEDIFRANLEAALKSLDARSIAQAKTDLSAICDTRGKEDEAFTLAQEASWLWEKLNQTPGRVKAMGTMGNVYQHRSEYPKAMECYNACLELSRRAGLDKDTCRMLNMVGLISYEMGDLEKALKFYGESLEIARRNNEPQYIAMASGNIGNVYLETGRWDQAMECYQRALKESQRAGDKQAIAFGVGNIAIIYEKKGEYDKAMEWTRRQYDTFTELGDQVHLSVTLLNLGNIYLDTGRLDPAVESFTRQIAISEGLKDKPILSYGNYMLGIAHSEKGNFDEAQKALEQAIEVGRSIGFNHYVCGYLVRLAKLYLENGRPGQALALIPEARKLAQEVKRPDVLLDLDVVSARAAENKEMGKEQLKALLAAAAEEQKAEILLQLWRLGAGEEYREQAAGQFKMLYEQTPKYQYQKSLAELT</sequence>
<evidence type="ECO:0000259" key="7">
    <source>
        <dbReference type="Pfam" id="PF12862"/>
    </source>
</evidence>
<dbReference type="InterPro" id="IPR011990">
    <property type="entry name" value="TPR-like_helical_dom_sf"/>
</dbReference>
<dbReference type="InterPro" id="IPR026000">
    <property type="entry name" value="Apc5_dom"/>
</dbReference>
<evidence type="ECO:0000256" key="3">
    <source>
        <dbReference type="ARBA" id="ARBA00022737"/>
    </source>
</evidence>
<evidence type="ECO:0000256" key="1">
    <source>
        <dbReference type="ARBA" id="ARBA00004496"/>
    </source>
</evidence>
<evidence type="ECO:0000313" key="8">
    <source>
        <dbReference type="EMBL" id="MBI4726683.1"/>
    </source>
</evidence>
<dbReference type="AlphaFoldDB" id="A0A933IDX8"/>
<name>A0A933IDX8_UNCT6</name>
<evidence type="ECO:0000256" key="5">
    <source>
        <dbReference type="ARBA" id="ARBA00038253"/>
    </source>
</evidence>
<evidence type="ECO:0000256" key="4">
    <source>
        <dbReference type="ARBA" id="ARBA00022803"/>
    </source>
</evidence>
<accession>A0A933IDX8</accession>
<dbReference type="InterPro" id="IPR051476">
    <property type="entry name" value="Bac_ResReg_Asp_Phosphatase"/>
</dbReference>
<evidence type="ECO:0000313" key="9">
    <source>
        <dbReference type="Proteomes" id="UP000736328"/>
    </source>
</evidence>
<dbReference type="Pfam" id="PF12862">
    <property type="entry name" value="ANAPC5"/>
    <property type="match status" value="1"/>
</dbReference>
<dbReference type="EMBL" id="JACQXR010000072">
    <property type="protein sequence ID" value="MBI4726683.1"/>
    <property type="molecule type" value="Genomic_DNA"/>
</dbReference>
<dbReference type="Proteomes" id="UP000736328">
    <property type="component" value="Unassembled WGS sequence"/>
</dbReference>
<dbReference type="PANTHER" id="PTHR46630:SF1">
    <property type="entry name" value="TETRATRICOPEPTIDE REPEAT PROTEIN 29"/>
    <property type="match status" value="1"/>
</dbReference>
<dbReference type="Pfam" id="PF13424">
    <property type="entry name" value="TPR_12"/>
    <property type="match status" value="2"/>
</dbReference>
<evidence type="ECO:0000256" key="2">
    <source>
        <dbReference type="ARBA" id="ARBA00022490"/>
    </source>
</evidence>
<dbReference type="SMART" id="SM00028">
    <property type="entry name" value="TPR"/>
    <property type="match status" value="8"/>
</dbReference>
<comment type="similarity">
    <text evidence="5">Belongs to the Rap family.</text>
</comment>
<feature type="repeat" description="TPR" evidence="6">
    <location>
        <begin position="304"/>
        <end position="337"/>
    </location>
</feature>
<comment type="caution">
    <text evidence="8">The sequence shown here is derived from an EMBL/GenBank/DDBJ whole genome shotgun (WGS) entry which is preliminary data.</text>
</comment>
<organism evidence="8 9">
    <name type="scientific">candidate division TA06 bacterium</name>
    <dbReference type="NCBI Taxonomy" id="2250710"/>
    <lineage>
        <taxon>Bacteria</taxon>
        <taxon>Bacteria division TA06</taxon>
    </lineage>
</organism>
<reference evidence="8" key="1">
    <citation type="submission" date="2020-07" db="EMBL/GenBank/DDBJ databases">
        <title>Huge and variable diversity of episymbiotic CPR bacteria and DPANN archaea in groundwater ecosystems.</title>
        <authorList>
            <person name="He C.Y."/>
            <person name="Keren R."/>
            <person name="Whittaker M."/>
            <person name="Farag I.F."/>
            <person name="Doudna J."/>
            <person name="Cate J.H.D."/>
            <person name="Banfield J.F."/>
        </authorList>
    </citation>
    <scope>NUCLEOTIDE SEQUENCE</scope>
    <source>
        <strain evidence="8">NC_groundwater_1520_Pr4_B-0.1um_53_5</strain>
    </source>
</reference>
<feature type="repeat" description="TPR" evidence="6">
    <location>
        <begin position="264"/>
        <end position="297"/>
    </location>
</feature>